<feature type="region of interest" description="Disordered" evidence="3">
    <location>
        <begin position="914"/>
        <end position="944"/>
    </location>
</feature>
<organism evidence="6 7">
    <name type="scientific">Myodes glareolus</name>
    <name type="common">Bank vole</name>
    <name type="synonym">Clethrionomys glareolus</name>
    <dbReference type="NCBI Taxonomy" id="447135"/>
    <lineage>
        <taxon>Eukaryota</taxon>
        <taxon>Metazoa</taxon>
        <taxon>Chordata</taxon>
        <taxon>Craniata</taxon>
        <taxon>Vertebrata</taxon>
        <taxon>Euteleostomi</taxon>
        <taxon>Mammalia</taxon>
        <taxon>Eutheria</taxon>
        <taxon>Euarchontoglires</taxon>
        <taxon>Glires</taxon>
        <taxon>Rodentia</taxon>
        <taxon>Myomorpha</taxon>
        <taxon>Muroidea</taxon>
        <taxon>Cricetidae</taxon>
        <taxon>Arvicolinae</taxon>
        <taxon>Myodes</taxon>
    </lineage>
</organism>
<keyword evidence="7" id="KW-1185">Reference proteome</keyword>
<dbReference type="GO" id="GO:0003964">
    <property type="term" value="F:RNA-directed DNA polymerase activity"/>
    <property type="evidence" value="ECO:0007669"/>
    <property type="project" value="UniProtKB-EC"/>
</dbReference>
<dbReference type="InterPro" id="IPR000477">
    <property type="entry name" value="RT_dom"/>
</dbReference>
<evidence type="ECO:0000256" key="2">
    <source>
        <dbReference type="SAM" id="Coils"/>
    </source>
</evidence>
<accession>A0AAW0HYZ1</accession>
<dbReference type="EMBL" id="JBBHLL010000278">
    <property type="protein sequence ID" value="KAK7807248.1"/>
    <property type="molecule type" value="Genomic_DNA"/>
</dbReference>
<reference evidence="6 7" key="1">
    <citation type="journal article" date="2023" name="bioRxiv">
        <title>Conserved and derived expression patterns and positive selection on dental genes reveal complex evolutionary context of ever-growing rodent molars.</title>
        <authorList>
            <person name="Calamari Z.T."/>
            <person name="Song A."/>
            <person name="Cohen E."/>
            <person name="Akter M."/>
            <person name="Roy R.D."/>
            <person name="Hallikas O."/>
            <person name="Christensen M.M."/>
            <person name="Li P."/>
            <person name="Marangoni P."/>
            <person name="Jernvall J."/>
            <person name="Klein O.D."/>
        </authorList>
    </citation>
    <scope>NUCLEOTIDE SEQUENCE [LARGE SCALE GENOMIC DNA]</scope>
    <source>
        <strain evidence="6">V071</strain>
    </source>
</reference>
<feature type="region of interest" description="Disordered" evidence="3">
    <location>
        <begin position="289"/>
        <end position="316"/>
    </location>
</feature>
<name>A0AAW0HYZ1_MYOGA</name>
<feature type="transmembrane region" description="Helical" evidence="4">
    <location>
        <begin position="718"/>
        <end position="740"/>
    </location>
</feature>
<evidence type="ECO:0000256" key="4">
    <source>
        <dbReference type="SAM" id="Phobius"/>
    </source>
</evidence>
<dbReference type="EC" id="2.7.7.49" evidence="1"/>
<protein>
    <recommendedName>
        <fullName evidence="1">RNA-directed DNA polymerase</fullName>
        <ecNumber evidence="1">2.7.7.49</ecNumber>
    </recommendedName>
</protein>
<comment type="caution">
    <text evidence="6">The sequence shown here is derived from an EMBL/GenBank/DDBJ whole genome shotgun (WGS) entry which is preliminary data.</text>
</comment>
<dbReference type="AlphaFoldDB" id="A0AAW0HYZ1"/>
<keyword evidence="4" id="KW-0472">Membrane</keyword>
<evidence type="ECO:0000256" key="3">
    <source>
        <dbReference type="SAM" id="MobiDB-lite"/>
    </source>
</evidence>
<dbReference type="PANTHER" id="PTHR31635">
    <property type="entry name" value="REVERSE TRANSCRIPTASE DOMAIN-CONTAINING PROTEIN-RELATED"/>
    <property type="match status" value="1"/>
</dbReference>
<evidence type="ECO:0000256" key="1">
    <source>
        <dbReference type="ARBA" id="ARBA00012493"/>
    </source>
</evidence>
<dbReference type="InterPro" id="IPR043502">
    <property type="entry name" value="DNA/RNA_pol_sf"/>
</dbReference>
<feature type="compositionally biased region" description="Low complexity" evidence="3">
    <location>
        <begin position="293"/>
        <end position="304"/>
    </location>
</feature>
<evidence type="ECO:0000313" key="7">
    <source>
        <dbReference type="Proteomes" id="UP001488838"/>
    </source>
</evidence>
<proteinExistence type="predicted"/>
<sequence length="954" mass="109787">MDRTIVHSRGLEFGESVQPEPGCTDMAETSEYLPKTLRDEFARAMLENSPWWQRQRRAVTLINYAMTQVQNQGNVLVHPNIHPICDRLKHRDPSSGDGWRYRQRPTLEHRTEPPKVQMRSRRTEKMTKDCEGCYHPLIQRVESNESLPRAVGLRLNEPVFQRPPFASCWPEYLLLWICPEDMDEISDTSCRPGGSFHNFNVSKMYPGHVWHYARTDGKIFQLLNAKCKLEFISKRYITTFISEQIKFQGDEDTLLETNEGQVTSSSNVEHEEFSSQVLGDMLGLEEMGRRQGKNSSNNLKSNMKTPDPNDLTKEGLEPLNPEEVEKSAIMKAIESLKQDMNNSLKELDEKYNKKIEEMSKEMDEKYNKKFEEMSKSVNDTLGNQEKTIKQVMETVQELKTEMEAMKKTQNEGQLDIENLVLEVLAIAIRQHKGIKEIRIGKDEVKLSLFADDMIMYISDPKNSTKECLQLINTFRNVAGYKINSKKSVALLYTKDKEAEREIRKTSPFMIATNSIKYLGVTLTKEVKDLFDKNFKSLRKEIEEDTRKWKDLPCSWIGRINIVKTLIYIYCESMIDCHQEYEEHYKKHKISDRKSVDSDYNHNFKYMKQIISETMNILVLIVCFGGDIQRLSAQDDLEFTQYTDKCQHCRSRKVSIQTDQDPRKTVHANRSRPSAIVNGFSVSPHFSHIQRIRFDHMLIQSQFSWPWCALIRSVPLYQWVNAPFAVLTSFFMFSFLLLFIWTLEAQSSAPIPGSMQLHLGDFMMDPTVRNYICYAGSVRKRLLILVRATETGQKEGVPKGKKQQKKKEKRDNEDILCDSEKTIVHSRGPEFGKVRAWIGLGIPYGCEAATVSGIHLMALSLGNVPSSLEEALEKSTTGVSHQQHLSFSEKINLQIDNSQEAPGVEGQMAGKVVLKKQTQQHKVTQSGIGENGDSSVREKSCKDTRKVKKCVNLRE</sequence>
<feature type="compositionally biased region" description="Polar residues" evidence="3">
    <location>
        <begin position="915"/>
        <end position="933"/>
    </location>
</feature>
<keyword evidence="4" id="KW-0812">Transmembrane</keyword>
<feature type="coiled-coil region" evidence="2">
    <location>
        <begin position="330"/>
        <end position="411"/>
    </location>
</feature>
<feature type="domain" description="Reverse transcriptase" evidence="5">
    <location>
        <begin position="421"/>
        <end position="522"/>
    </location>
</feature>
<dbReference type="SUPFAM" id="SSF56672">
    <property type="entry name" value="DNA/RNA polymerases"/>
    <property type="match status" value="1"/>
</dbReference>
<gene>
    <name evidence="6" type="ORF">U0070_003248</name>
</gene>
<evidence type="ECO:0000259" key="5">
    <source>
        <dbReference type="Pfam" id="PF00078"/>
    </source>
</evidence>
<dbReference type="Proteomes" id="UP001488838">
    <property type="component" value="Unassembled WGS sequence"/>
</dbReference>
<feature type="compositionally biased region" description="Basic and acidic residues" evidence="3">
    <location>
        <begin position="934"/>
        <end position="943"/>
    </location>
</feature>
<evidence type="ECO:0000313" key="6">
    <source>
        <dbReference type="EMBL" id="KAK7807248.1"/>
    </source>
</evidence>
<keyword evidence="2" id="KW-0175">Coiled coil</keyword>
<dbReference type="Pfam" id="PF00078">
    <property type="entry name" value="RVT_1"/>
    <property type="match status" value="1"/>
</dbReference>
<keyword evidence="4" id="KW-1133">Transmembrane helix</keyword>
<dbReference type="PANTHER" id="PTHR31635:SF196">
    <property type="entry name" value="REVERSE TRANSCRIPTASE DOMAIN-CONTAINING PROTEIN-RELATED"/>
    <property type="match status" value="1"/>
</dbReference>